<keyword evidence="2" id="KW-0539">Nucleus</keyword>
<accession>A0A9P8HZ06</accession>
<feature type="compositionally biased region" description="Polar residues" evidence="3">
    <location>
        <begin position="277"/>
        <end position="287"/>
    </location>
</feature>
<feature type="compositionally biased region" description="Basic and acidic residues" evidence="3">
    <location>
        <begin position="147"/>
        <end position="156"/>
    </location>
</feature>
<sequence length="1003" mass="109666">MFSPMHKDREKDRDRDRDRDKHRDRDRDRDRDRERDKHRHRDREETSHRHSRSSRPHRKSGDKSTRSLATPEHSTSSSSSPKRRGEMPTEHLKRPSSLASLSTSRISLPYPSFSKAHSKESLSRDNVNLRQSLYTQNSTATPPQSKHPAESSERLRNQSKRTQAERSGANGMADGRFAPPSPPPTSLSTERTRTPVGTTSKTDTGSREASGDDARRRRDTESPTGSGRVTVDAAPRSRSSKHSLRKEPSSSLKDGDSTIKASSQGRSHSTKKGRVDSPSTPQPATKNGSDDNLPASSAQRKATSPTPSSELESGIDSDATSRARNQPFLSEQPPPLVDTDESYPTTLDGSSPRTPTLGAPNFPPPDSQEAKASPSPVMVFGERESQPLASHLSPQPPPPPPPPIVPQNIPRVDYLLQNGGLSTPVPRALLSTALPSPPFQPFEQHSPRTPAPPSAEIEKIFGPYHKRLDDFSTILSKNGSLAVATGYRSVARRLLDRLEAVFARDISSEFCSCAMCQEANTEGIDDAERLGKGVGWGDILEWVSGRRELPSWPPFDFTNLFDPINKRGSVEDVAGLMGLGIMGRSGSPLQKRRSSGAQPPSSPFQRLDVDLPEEHRSHYLRQFKKTKEAVNNWLSSCPETPSSPPQEIDDETLVFAILTHLDQADREVFTALISSPPQALPQATGEPTSPKKLRPELLVTTGLALQRLYRLPSPPRDAESAVFLLRHTQLHGVLATLIVISPAEWEVLTSGRFDGFLWSGAEIDTNYSNKTSANPSPAPISRGPSQRPTPISRTSASINGGQSRGQTPFSNGTQSRGTTPFSSTQSRAPFSPTPSRMTTPFYAAATAASRGITPAPGALGNPVPLDEETEIAVLAEVEREIYVGMEALEDAFEALHRKAEYIRRALRERGAGLSMASQARRNPHLGAWGSPMGVEVMAGTPGAGYGWESEAETDDGLEDCQSELMPEDSASNISSSRHRRPKRRNERRTPAPVEEESEEDSRA</sequence>
<protein>
    <submittedName>
        <fullName evidence="4">Uncharacterized protein</fullName>
    </submittedName>
</protein>
<gene>
    <name evidence="4" type="ORF">FGG08_006113</name>
</gene>
<dbReference type="EMBL" id="JAGHQL010000164">
    <property type="protein sequence ID" value="KAH0537072.1"/>
    <property type="molecule type" value="Genomic_DNA"/>
</dbReference>
<dbReference type="AlphaFoldDB" id="A0A9P8HZ06"/>
<dbReference type="OrthoDB" id="5373744at2759"/>
<feature type="compositionally biased region" description="Basic residues" evidence="3">
    <location>
        <begin position="49"/>
        <end position="58"/>
    </location>
</feature>
<dbReference type="PANTHER" id="PTHR15074">
    <property type="entry name" value="METHYL-CPG-BINDING PROTEIN"/>
    <property type="match status" value="1"/>
</dbReference>
<proteinExistence type="predicted"/>
<feature type="compositionally biased region" description="Basic and acidic residues" evidence="3">
    <location>
        <begin position="83"/>
        <end position="93"/>
    </location>
</feature>
<feature type="compositionally biased region" description="Polar residues" evidence="3">
    <location>
        <begin position="294"/>
        <end position="311"/>
    </location>
</feature>
<feature type="compositionally biased region" description="Polar residues" evidence="3">
    <location>
        <begin position="318"/>
        <end position="329"/>
    </location>
</feature>
<evidence type="ECO:0000313" key="5">
    <source>
        <dbReference type="Proteomes" id="UP000698800"/>
    </source>
</evidence>
<dbReference type="GO" id="GO:0003677">
    <property type="term" value="F:DNA binding"/>
    <property type="evidence" value="ECO:0007669"/>
    <property type="project" value="InterPro"/>
</dbReference>
<evidence type="ECO:0000256" key="3">
    <source>
        <dbReference type="SAM" id="MobiDB-lite"/>
    </source>
</evidence>
<dbReference type="Proteomes" id="UP000698800">
    <property type="component" value="Unassembled WGS sequence"/>
</dbReference>
<feature type="compositionally biased region" description="Acidic residues" evidence="3">
    <location>
        <begin position="949"/>
        <end position="961"/>
    </location>
</feature>
<feature type="compositionally biased region" description="Polar residues" evidence="3">
    <location>
        <begin position="783"/>
        <end position="838"/>
    </location>
</feature>
<feature type="compositionally biased region" description="Polar residues" evidence="3">
    <location>
        <begin position="342"/>
        <end position="354"/>
    </location>
</feature>
<organism evidence="4 5">
    <name type="scientific">Glutinoglossum americanum</name>
    <dbReference type="NCBI Taxonomy" id="1670608"/>
    <lineage>
        <taxon>Eukaryota</taxon>
        <taxon>Fungi</taxon>
        <taxon>Dikarya</taxon>
        <taxon>Ascomycota</taxon>
        <taxon>Pezizomycotina</taxon>
        <taxon>Geoglossomycetes</taxon>
        <taxon>Geoglossales</taxon>
        <taxon>Geoglossaceae</taxon>
        <taxon>Glutinoglossum</taxon>
    </lineage>
</organism>
<feature type="compositionally biased region" description="Pro residues" evidence="3">
    <location>
        <begin position="394"/>
        <end position="405"/>
    </location>
</feature>
<feature type="compositionally biased region" description="Acidic residues" evidence="3">
    <location>
        <begin position="993"/>
        <end position="1003"/>
    </location>
</feature>
<feature type="compositionally biased region" description="Basic and acidic residues" evidence="3">
    <location>
        <begin position="1"/>
        <end position="35"/>
    </location>
</feature>
<feature type="compositionally biased region" description="Basic residues" evidence="3">
    <location>
        <begin position="976"/>
        <end position="986"/>
    </location>
</feature>
<keyword evidence="5" id="KW-1185">Reference proteome</keyword>
<dbReference type="GO" id="GO:0005634">
    <property type="term" value="C:nucleus"/>
    <property type="evidence" value="ECO:0007669"/>
    <property type="project" value="UniProtKB-SubCell"/>
</dbReference>
<feature type="compositionally biased region" description="Basic and acidic residues" evidence="3">
    <location>
        <begin position="245"/>
        <end position="257"/>
    </location>
</feature>
<feature type="region of interest" description="Disordered" evidence="3">
    <location>
        <begin position="426"/>
        <end position="454"/>
    </location>
</feature>
<feature type="region of interest" description="Disordered" evidence="3">
    <location>
        <begin position="939"/>
        <end position="1003"/>
    </location>
</feature>
<comment type="subcellular location">
    <subcellularLocation>
        <location evidence="1">Nucleus</location>
    </subcellularLocation>
</comment>
<feature type="compositionally biased region" description="Low complexity" evidence="3">
    <location>
        <begin position="96"/>
        <end position="108"/>
    </location>
</feature>
<name>A0A9P8HZ06_9PEZI</name>
<feature type="compositionally biased region" description="Basic and acidic residues" evidence="3">
    <location>
        <begin position="204"/>
        <end position="221"/>
    </location>
</feature>
<dbReference type="InterPro" id="IPR045138">
    <property type="entry name" value="MeCP2/MBD4"/>
</dbReference>
<comment type="caution">
    <text evidence="4">The sequence shown here is derived from an EMBL/GenBank/DDBJ whole genome shotgun (WGS) entry which is preliminary data.</text>
</comment>
<reference evidence="4" key="1">
    <citation type="submission" date="2021-03" db="EMBL/GenBank/DDBJ databases">
        <title>Comparative genomics and phylogenomic investigation of the class Geoglossomycetes provide insights into ecological specialization and systematics.</title>
        <authorList>
            <person name="Melie T."/>
            <person name="Pirro S."/>
            <person name="Miller A.N."/>
            <person name="Quandt A."/>
        </authorList>
    </citation>
    <scope>NUCLEOTIDE SEQUENCE</scope>
    <source>
        <strain evidence="4">GBOQ0MN5Z8</strain>
    </source>
</reference>
<feature type="compositionally biased region" description="Polar residues" evidence="3">
    <location>
        <begin position="124"/>
        <end position="144"/>
    </location>
</feature>
<evidence type="ECO:0000313" key="4">
    <source>
        <dbReference type="EMBL" id="KAH0537072.1"/>
    </source>
</evidence>
<feature type="region of interest" description="Disordered" evidence="3">
    <location>
        <begin position="1"/>
        <end position="409"/>
    </location>
</feature>
<feature type="region of interest" description="Disordered" evidence="3">
    <location>
        <begin position="767"/>
        <end position="838"/>
    </location>
</feature>
<dbReference type="PANTHER" id="PTHR15074:SF5">
    <property type="entry name" value="5-METHYLCYTOSINE G_T MISMATCH-SPECIFIC DNA GLYCOSYLASE"/>
    <property type="match status" value="1"/>
</dbReference>
<feature type="region of interest" description="Disordered" evidence="3">
    <location>
        <begin position="587"/>
        <end position="611"/>
    </location>
</feature>
<evidence type="ECO:0000256" key="2">
    <source>
        <dbReference type="ARBA" id="ARBA00023242"/>
    </source>
</evidence>
<evidence type="ECO:0000256" key="1">
    <source>
        <dbReference type="ARBA" id="ARBA00004123"/>
    </source>
</evidence>